<keyword evidence="2" id="KW-1185">Reference proteome</keyword>
<name>A0ACC1AXA0_9ROSI</name>
<evidence type="ECO:0000313" key="2">
    <source>
        <dbReference type="Proteomes" id="UP001164250"/>
    </source>
</evidence>
<sequence length="290" mass="31752">MDKKRSLSNKPVMVVGAEATIVLGSSSLTKLFPTSTFMKVITFKAPVSLKLFLTQTQKAMVIALGKTQVFARGLATSGSNTSILKAVTSTEKIQAVAHTVIASFDNVRIPKENLLNSIVDVSPDGEYLSAIKDPDQRFAAFMAALTSGRVNIASAAMDAGNPEKLNELLEINILLLLDWLINSYKQLLPLLAKTYTMSSAANYMKMLYVNRTPQSNKTIHVILSAFKATFTWHNQRTLQECRGACGGQGLKTENHVGHLKSEFDVQSTFEGDNNVLMQQVNAYGHLSHKL</sequence>
<accession>A0ACC1AXA0</accession>
<evidence type="ECO:0000313" key="1">
    <source>
        <dbReference type="EMBL" id="KAJ0091311.1"/>
    </source>
</evidence>
<protein>
    <submittedName>
        <fullName evidence="1">Uncharacterized protein</fullName>
    </submittedName>
</protein>
<dbReference type="EMBL" id="CM047904">
    <property type="protein sequence ID" value="KAJ0091311.1"/>
    <property type="molecule type" value="Genomic_DNA"/>
</dbReference>
<gene>
    <name evidence="1" type="ORF">Patl1_14631</name>
</gene>
<proteinExistence type="predicted"/>
<comment type="caution">
    <text evidence="1">The sequence shown here is derived from an EMBL/GenBank/DDBJ whole genome shotgun (WGS) entry which is preliminary data.</text>
</comment>
<organism evidence="1 2">
    <name type="scientific">Pistacia atlantica</name>
    <dbReference type="NCBI Taxonomy" id="434234"/>
    <lineage>
        <taxon>Eukaryota</taxon>
        <taxon>Viridiplantae</taxon>
        <taxon>Streptophyta</taxon>
        <taxon>Embryophyta</taxon>
        <taxon>Tracheophyta</taxon>
        <taxon>Spermatophyta</taxon>
        <taxon>Magnoliopsida</taxon>
        <taxon>eudicotyledons</taxon>
        <taxon>Gunneridae</taxon>
        <taxon>Pentapetalae</taxon>
        <taxon>rosids</taxon>
        <taxon>malvids</taxon>
        <taxon>Sapindales</taxon>
        <taxon>Anacardiaceae</taxon>
        <taxon>Pistacia</taxon>
    </lineage>
</organism>
<reference evidence="2" key="1">
    <citation type="journal article" date="2023" name="G3 (Bethesda)">
        <title>Genome assembly and association tests identify interacting loci associated with vigor, precocity, and sex in interspecific pistachio rootstocks.</title>
        <authorList>
            <person name="Palmer W."/>
            <person name="Jacygrad E."/>
            <person name="Sagayaradj S."/>
            <person name="Cavanaugh K."/>
            <person name="Han R."/>
            <person name="Bertier L."/>
            <person name="Beede B."/>
            <person name="Kafkas S."/>
            <person name="Golino D."/>
            <person name="Preece J."/>
            <person name="Michelmore R."/>
        </authorList>
    </citation>
    <scope>NUCLEOTIDE SEQUENCE [LARGE SCALE GENOMIC DNA]</scope>
</reference>
<dbReference type="Proteomes" id="UP001164250">
    <property type="component" value="Chromosome 8"/>
</dbReference>